<evidence type="ECO:0000313" key="2">
    <source>
        <dbReference type="Proteomes" id="UP000789525"/>
    </source>
</evidence>
<proteinExistence type="predicted"/>
<organism evidence="1 2">
    <name type="scientific">Acaulospora colombiana</name>
    <dbReference type="NCBI Taxonomy" id="27376"/>
    <lineage>
        <taxon>Eukaryota</taxon>
        <taxon>Fungi</taxon>
        <taxon>Fungi incertae sedis</taxon>
        <taxon>Mucoromycota</taxon>
        <taxon>Glomeromycotina</taxon>
        <taxon>Glomeromycetes</taxon>
        <taxon>Diversisporales</taxon>
        <taxon>Acaulosporaceae</taxon>
        <taxon>Acaulospora</taxon>
    </lineage>
</organism>
<protein>
    <submittedName>
        <fullName evidence="1">1366_t:CDS:1</fullName>
    </submittedName>
</protein>
<name>A0ACA9M8V6_9GLOM</name>
<accession>A0ACA9M8V6</accession>
<comment type="caution">
    <text evidence="1">The sequence shown here is derived from an EMBL/GenBank/DDBJ whole genome shotgun (WGS) entry which is preliminary data.</text>
</comment>
<keyword evidence="2" id="KW-1185">Reference proteome</keyword>
<dbReference type="EMBL" id="CAJVPT010011017">
    <property type="protein sequence ID" value="CAG8575723.1"/>
    <property type="molecule type" value="Genomic_DNA"/>
</dbReference>
<sequence>MSLRVMPLLPTVGILKPLSSKSMFQAYCAEKINKVELTLKRPTSYRRLGLMTSLNGISGGVEKLYPEEPTPALDVVESRKTLDPDEGIIERDEQGNVINVIIRKNHEEDTKVLPTPAKTEVVRALEIQAAEVYTHERRQSEGERRLCEELINKYGNDYQSMSRDIKINTYQHTAAQLKKKCEKYLKER</sequence>
<dbReference type="Proteomes" id="UP000789525">
    <property type="component" value="Unassembled WGS sequence"/>
</dbReference>
<reference evidence="1" key="1">
    <citation type="submission" date="2021-06" db="EMBL/GenBank/DDBJ databases">
        <authorList>
            <person name="Kallberg Y."/>
            <person name="Tangrot J."/>
            <person name="Rosling A."/>
        </authorList>
    </citation>
    <scope>NUCLEOTIDE SEQUENCE</scope>
    <source>
        <strain evidence="1">CL356</strain>
    </source>
</reference>
<gene>
    <name evidence="1" type="ORF">ACOLOM_LOCUS5776</name>
</gene>
<evidence type="ECO:0000313" key="1">
    <source>
        <dbReference type="EMBL" id="CAG8575723.1"/>
    </source>
</evidence>